<protein>
    <submittedName>
        <fullName evidence="2">Uncharacterized protein</fullName>
    </submittedName>
</protein>
<organism evidence="2 3">
    <name type="scientific">Cardiocondyla obscurior</name>
    <dbReference type="NCBI Taxonomy" id="286306"/>
    <lineage>
        <taxon>Eukaryota</taxon>
        <taxon>Metazoa</taxon>
        <taxon>Ecdysozoa</taxon>
        <taxon>Arthropoda</taxon>
        <taxon>Hexapoda</taxon>
        <taxon>Insecta</taxon>
        <taxon>Pterygota</taxon>
        <taxon>Neoptera</taxon>
        <taxon>Endopterygota</taxon>
        <taxon>Hymenoptera</taxon>
        <taxon>Apocrita</taxon>
        <taxon>Aculeata</taxon>
        <taxon>Formicoidea</taxon>
        <taxon>Formicidae</taxon>
        <taxon>Myrmicinae</taxon>
        <taxon>Cardiocondyla</taxon>
    </lineage>
</organism>
<proteinExistence type="predicted"/>
<evidence type="ECO:0000313" key="2">
    <source>
        <dbReference type="EMBL" id="KAL0134701.1"/>
    </source>
</evidence>
<feature type="region of interest" description="Disordered" evidence="1">
    <location>
        <begin position="114"/>
        <end position="160"/>
    </location>
</feature>
<feature type="compositionally biased region" description="Basic residues" evidence="1">
    <location>
        <begin position="117"/>
        <end position="126"/>
    </location>
</feature>
<evidence type="ECO:0000313" key="3">
    <source>
        <dbReference type="Proteomes" id="UP001430953"/>
    </source>
</evidence>
<dbReference type="EMBL" id="JADYXP020000001">
    <property type="protein sequence ID" value="KAL0134701.1"/>
    <property type="molecule type" value="Genomic_DNA"/>
</dbReference>
<dbReference type="Proteomes" id="UP001430953">
    <property type="component" value="Unassembled WGS sequence"/>
</dbReference>
<evidence type="ECO:0000256" key="1">
    <source>
        <dbReference type="SAM" id="MobiDB-lite"/>
    </source>
</evidence>
<sequence length="160" mass="17761">MTERRRRPRKGISISSHQLNSVTAHRTVSRMRERSFLNTYPGISCIRCNKFHVIRGQKGPGGSTPGKCNARGNRKKCRFTLQVISSNIMECAAIGREGEGTGIVAAWRLATPGAAATRRRTRRRRRDGGCGRCGGDRCPRRSVSSGEPQQPDGPEQWRSL</sequence>
<accession>A0AAW2H5T6</accession>
<gene>
    <name evidence="2" type="ORF">PUN28_001468</name>
</gene>
<keyword evidence="3" id="KW-1185">Reference proteome</keyword>
<reference evidence="2 3" key="1">
    <citation type="submission" date="2023-03" db="EMBL/GenBank/DDBJ databases">
        <title>High recombination rates correlate with genetic variation in Cardiocondyla obscurior ants.</title>
        <authorList>
            <person name="Errbii M."/>
        </authorList>
    </citation>
    <scope>NUCLEOTIDE SEQUENCE [LARGE SCALE GENOMIC DNA]</scope>
    <source>
        <strain evidence="2">Alpha-2009</strain>
        <tissue evidence="2">Whole body</tissue>
    </source>
</reference>
<comment type="caution">
    <text evidence="2">The sequence shown here is derived from an EMBL/GenBank/DDBJ whole genome shotgun (WGS) entry which is preliminary data.</text>
</comment>
<name>A0AAW2H5T6_9HYME</name>
<dbReference type="AlphaFoldDB" id="A0AAW2H5T6"/>